<evidence type="ECO:0000313" key="2">
    <source>
        <dbReference type="Proteomes" id="UP000183315"/>
    </source>
</evidence>
<dbReference type="CDD" id="cd07067">
    <property type="entry name" value="HP_PGM_like"/>
    <property type="match status" value="1"/>
</dbReference>
<organism evidence="1 2">
    <name type="scientific">Demequina mangrovi</name>
    <dbReference type="NCBI Taxonomy" id="1043493"/>
    <lineage>
        <taxon>Bacteria</taxon>
        <taxon>Bacillati</taxon>
        <taxon>Actinomycetota</taxon>
        <taxon>Actinomycetes</taxon>
        <taxon>Micrococcales</taxon>
        <taxon>Demequinaceae</taxon>
        <taxon>Demequina</taxon>
    </lineage>
</organism>
<dbReference type="InterPro" id="IPR013078">
    <property type="entry name" value="His_Pase_superF_clade-1"/>
</dbReference>
<proteinExistence type="predicted"/>
<gene>
    <name evidence="1" type="ORF">SAMN05421637_2716</name>
</gene>
<dbReference type="Gene3D" id="3.40.50.1240">
    <property type="entry name" value="Phosphoglycerate mutase-like"/>
    <property type="match status" value="1"/>
</dbReference>
<sequence length="170" mass="17788">MPTLILARHAKAEAPAPGLNDSDRALELIGRKASTRLGQVIAEAGLSPDLALVSPSVRTQQTWKLMSAALPDCDTRFEEELYETHVAGLLEVLNGAGDAETVVVVGHEPTSSAAAAHLAGPGSDKTALQRVAHGLPTGTAAVLEFDCPWSEITSRCGRLTAVLSGRDVEE</sequence>
<dbReference type="STRING" id="1043493.SAMN05421637_2716"/>
<dbReference type="RefSeq" id="WP_042215575.1">
    <property type="nucleotide sequence ID" value="NZ_BBLU01000012.1"/>
</dbReference>
<dbReference type="Proteomes" id="UP000183315">
    <property type="component" value="Unassembled WGS sequence"/>
</dbReference>
<dbReference type="EMBL" id="FNZI01000009">
    <property type="protein sequence ID" value="SEJ69587.1"/>
    <property type="molecule type" value="Genomic_DNA"/>
</dbReference>
<dbReference type="SMART" id="SM00855">
    <property type="entry name" value="PGAM"/>
    <property type="match status" value="1"/>
</dbReference>
<dbReference type="OrthoDB" id="9810154at2"/>
<name>A0A1H7B065_9MICO</name>
<dbReference type="SUPFAM" id="SSF53254">
    <property type="entry name" value="Phosphoglycerate mutase-like"/>
    <property type="match status" value="1"/>
</dbReference>
<evidence type="ECO:0000313" key="1">
    <source>
        <dbReference type="EMBL" id="SEJ69587.1"/>
    </source>
</evidence>
<dbReference type="AlphaFoldDB" id="A0A1H7B065"/>
<accession>A0A1H7B065</accession>
<keyword evidence="2" id="KW-1185">Reference proteome</keyword>
<reference evidence="2" key="1">
    <citation type="submission" date="2016-10" db="EMBL/GenBank/DDBJ databases">
        <authorList>
            <person name="Varghese N."/>
        </authorList>
    </citation>
    <scope>NUCLEOTIDE SEQUENCE [LARGE SCALE GENOMIC DNA]</scope>
    <source>
        <strain evidence="2">DSM 24868</strain>
    </source>
</reference>
<dbReference type="eggNOG" id="COG2062">
    <property type="taxonomic scope" value="Bacteria"/>
</dbReference>
<dbReference type="PANTHER" id="PTHR47623:SF1">
    <property type="entry name" value="OS09G0287300 PROTEIN"/>
    <property type="match status" value="1"/>
</dbReference>
<dbReference type="PANTHER" id="PTHR47623">
    <property type="entry name" value="OS09G0287300 PROTEIN"/>
    <property type="match status" value="1"/>
</dbReference>
<dbReference type="Pfam" id="PF00300">
    <property type="entry name" value="His_Phos_1"/>
    <property type="match status" value="1"/>
</dbReference>
<protein>
    <submittedName>
        <fullName evidence="1">Phosphohistidine phosphatase</fullName>
    </submittedName>
</protein>
<dbReference type="InterPro" id="IPR029033">
    <property type="entry name" value="His_PPase_superfam"/>
</dbReference>